<organism evidence="1 2">
    <name type="scientific">Athelia psychrophila</name>
    <dbReference type="NCBI Taxonomy" id="1759441"/>
    <lineage>
        <taxon>Eukaryota</taxon>
        <taxon>Fungi</taxon>
        <taxon>Dikarya</taxon>
        <taxon>Basidiomycota</taxon>
        <taxon>Agaricomycotina</taxon>
        <taxon>Agaricomycetes</taxon>
        <taxon>Agaricomycetidae</taxon>
        <taxon>Atheliales</taxon>
        <taxon>Atheliaceae</taxon>
        <taxon>Athelia</taxon>
    </lineage>
</organism>
<proteinExistence type="predicted"/>
<dbReference type="AlphaFoldDB" id="A0A166RAE0"/>
<evidence type="ECO:0000313" key="1">
    <source>
        <dbReference type="EMBL" id="KZP28069.1"/>
    </source>
</evidence>
<name>A0A166RAE0_9AGAM</name>
<feature type="non-terminal residue" evidence="1">
    <location>
        <position position="1"/>
    </location>
</feature>
<dbReference type="EMBL" id="KV417505">
    <property type="protein sequence ID" value="KZP28069.1"/>
    <property type="molecule type" value="Genomic_DNA"/>
</dbReference>
<dbReference type="Proteomes" id="UP000076532">
    <property type="component" value="Unassembled WGS sequence"/>
</dbReference>
<reference evidence="1 2" key="1">
    <citation type="journal article" date="2016" name="Mol. Biol. Evol.">
        <title>Comparative Genomics of Early-Diverging Mushroom-Forming Fungi Provides Insights into the Origins of Lignocellulose Decay Capabilities.</title>
        <authorList>
            <person name="Nagy L.G."/>
            <person name="Riley R."/>
            <person name="Tritt A."/>
            <person name="Adam C."/>
            <person name="Daum C."/>
            <person name="Floudas D."/>
            <person name="Sun H."/>
            <person name="Yadav J.S."/>
            <person name="Pangilinan J."/>
            <person name="Larsson K.H."/>
            <person name="Matsuura K."/>
            <person name="Barry K."/>
            <person name="Labutti K."/>
            <person name="Kuo R."/>
            <person name="Ohm R.A."/>
            <person name="Bhattacharya S.S."/>
            <person name="Shirouzu T."/>
            <person name="Yoshinaga Y."/>
            <person name="Martin F.M."/>
            <person name="Grigoriev I.V."/>
            <person name="Hibbett D.S."/>
        </authorList>
    </citation>
    <scope>NUCLEOTIDE SEQUENCE [LARGE SCALE GENOMIC DNA]</scope>
    <source>
        <strain evidence="1 2">CBS 109695</strain>
    </source>
</reference>
<dbReference type="OrthoDB" id="10055769at2759"/>
<sequence>FTDLPIEVREDILRAAAMDFAAEPSPDEIFIQTQQGITRLCASYVYLYDSEQQSQKWSRFPWDVCTQDLHNIKAHTLDMTKT</sequence>
<feature type="non-terminal residue" evidence="1">
    <location>
        <position position="82"/>
    </location>
</feature>
<keyword evidence="2" id="KW-1185">Reference proteome</keyword>
<dbReference type="STRING" id="436010.A0A166RAE0"/>
<gene>
    <name evidence="1" type="ORF">FIBSPDRAFT_683925</name>
</gene>
<evidence type="ECO:0000313" key="2">
    <source>
        <dbReference type="Proteomes" id="UP000076532"/>
    </source>
</evidence>
<accession>A0A166RAE0</accession>
<protein>
    <submittedName>
        <fullName evidence="1">Uncharacterized protein</fullName>
    </submittedName>
</protein>